<dbReference type="PANTHER" id="PTHR33383">
    <property type="entry name" value="MEMBRANE PROTEIN INSERTION EFFICIENCY FACTOR-RELATED"/>
    <property type="match status" value="1"/>
</dbReference>
<gene>
    <name evidence="3" type="ORF">C6N40_11790</name>
</gene>
<sequence>MPKARPAQSVKKPVILLLRGYKLAISPLLGQRCRFYPSCSTYTMEAIERFGVLRGGWLGACRIARCHPLHPGGPDPVPETWEGRNDKKEDSE</sequence>
<organism evidence="3 4">
    <name type="scientific">Arenimonas caeni</name>
    <dbReference type="NCBI Taxonomy" id="2058085"/>
    <lineage>
        <taxon>Bacteria</taxon>
        <taxon>Pseudomonadati</taxon>
        <taxon>Pseudomonadota</taxon>
        <taxon>Gammaproteobacteria</taxon>
        <taxon>Lysobacterales</taxon>
        <taxon>Lysobacteraceae</taxon>
        <taxon>Arenimonas</taxon>
    </lineage>
</organism>
<feature type="region of interest" description="Disordered" evidence="2">
    <location>
        <begin position="69"/>
        <end position="92"/>
    </location>
</feature>
<accession>A0A2P6M6M7</accession>
<dbReference type="SMART" id="SM01234">
    <property type="entry name" value="Haemolytic"/>
    <property type="match status" value="1"/>
</dbReference>
<dbReference type="PANTHER" id="PTHR33383:SF1">
    <property type="entry name" value="MEMBRANE PROTEIN INSERTION EFFICIENCY FACTOR-RELATED"/>
    <property type="match status" value="1"/>
</dbReference>
<dbReference type="Pfam" id="PF01809">
    <property type="entry name" value="YidD"/>
    <property type="match status" value="1"/>
</dbReference>
<dbReference type="EMBL" id="PVLF01000020">
    <property type="protein sequence ID" value="PRH81638.1"/>
    <property type="molecule type" value="Genomic_DNA"/>
</dbReference>
<evidence type="ECO:0000256" key="2">
    <source>
        <dbReference type="SAM" id="MobiDB-lite"/>
    </source>
</evidence>
<dbReference type="Proteomes" id="UP000241736">
    <property type="component" value="Unassembled WGS sequence"/>
</dbReference>
<keyword evidence="1" id="KW-1003">Cell membrane</keyword>
<evidence type="ECO:0000313" key="4">
    <source>
        <dbReference type="Proteomes" id="UP000241736"/>
    </source>
</evidence>
<feature type="compositionally biased region" description="Basic and acidic residues" evidence="2">
    <location>
        <begin position="81"/>
        <end position="92"/>
    </location>
</feature>
<dbReference type="NCBIfam" id="TIGR00278">
    <property type="entry name" value="membrane protein insertion efficiency factor YidD"/>
    <property type="match status" value="1"/>
</dbReference>
<comment type="subcellular location">
    <subcellularLocation>
        <location evidence="1">Cell membrane</location>
        <topology evidence="1">Peripheral membrane protein</topology>
        <orientation evidence="1">Cytoplasmic side</orientation>
    </subcellularLocation>
</comment>
<comment type="similarity">
    <text evidence="1">Belongs to the UPF0161 family.</text>
</comment>
<protein>
    <recommendedName>
        <fullName evidence="1">Putative membrane protein insertion efficiency factor</fullName>
    </recommendedName>
</protein>
<dbReference type="GO" id="GO:0005886">
    <property type="term" value="C:plasma membrane"/>
    <property type="evidence" value="ECO:0007669"/>
    <property type="project" value="UniProtKB-SubCell"/>
</dbReference>
<evidence type="ECO:0000313" key="3">
    <source>
        <dbReference type="EMBL" id="PRH81638.1"/>
    </source>
</evidence>
<keyword evidence="4" id="KW-1185">Reference proteome</keyword>
<comment type="function">
    <text evidence="1">Could be involved in insertion of integral membrane proteins into the membrane.</text>
</comment>
<evidence type="ECO:0000256" key="1">
    <source>
        <dbReference type="HAMAP-Rule" id="MF_00386"/>
    </source>
</evidence>
<name>A0A2P6M6M7_9GAMM</name>
<reference evidence="3 4" key="1">
    <citation type="submission" date="2018-03" db="EMBL/GenBank/DDBJ databases">
        <title>Arenimonas caeni sp. nov., isolated from activated sludge.</title>
        <authorList>
            <person name="Liu H."/>
        </authorList>
    </citation>
    <scope>NUCLEOTIDE SEQUENCE [LARGE SCALE GENOMIC DNA]</scope>
    <source>
        <strain evidence="4">z29</strain>
    </source>
</reference>
<dbReference type="OrthoDB" id="9801753at2"/>
<dbReference type="AlphaFoldDB" id="A0A2P6M6M7"/>
<dbReference type="InterPro" id="IPR002696">
    <property type="entry name" value="Membr_insert_effic_factor_YidD"/>
</dbReference>
<dbReference type="HAMAP" id="MF_00386">
    <property type="entry name" value="UPF0161_YidD"/>
    <property type="match status" value="1"/>
</dbReference>
<keyword evidence="1" id="KW-0472">Membrane</keyword>
<proteinExistence type="inferred from homology"/>
<comment type="caution">
    <text evidence="3">The sequence shown here is derived from an EMBL/GenBank/DDBJ whole genome shotgun (WGS) entry which is preliminary data.</text>
</comment>